<protein>
    <submittedName>
        <fullName evidence="1">Type II restriction enzyme M protein</fullName>
        <ecNumber evidence="1">2.1.1.72</ecNumber>
    </submittedName>
</protein>
<sequence length="67" mass="7548">MVAISKFFTPTFESKDSLFDLYQGDCNDFLPRFKGQFDLLFADPPYFLSNDGLSIQSGKIVSVNKGE</sequence>
<keyword evidence="1" id="KW-0489">Methyltransferase</keyword>
<dbReference type="SUPFAM" id="SSF53335">
    <property type="entry name" value="S-adenosyl-L-methionine-dependent methyltransferases"/>
    <property type="match status" value="1"/>
</dbReference>
<dbReference type="InterPro" id="IPR029063">
    <property type="entry name" value="SAM-dependent_MTases_sf"/>
</dbReference>
<dbReference type="InterPro" id="IPR002052">
    <property type="entry name" value="DNA_methylase_N6_adenine_CS"/>
</dbReference>
<reference evidence="1 2" key="1">
    <citation type="submission" date="2018-06" db="EMBL/GenBank/DDBJ databases">
        <authorList>
            <consortium name="Pathogen Informatics"/>
            <person name="Doyle S."/>
        </authorList>
    </citation>
    <scope>NUCLEOTIDE SEQUENCE [LARGE SCALE GENOMIC DNA]</scope>
    <source>
        <strain evidence="1 2">NCTC13102</strain>
    </source>
</reference>
<name>A0A2X3BCX1_9HELI</name>
<evidence type="ECO:0000313" key="2">
    <source>
        <dbReference type="Proteomes" id="UP000250166"/>
    </source>
</evidence>
<dbReference type="Gene3D" id="3.40.50.150">
    <property type="entry name" value="Vaccinia Virus protein VP39"/>
    <property type="match status" value="1"/>
</dbReference>
<dbReference type="GO" id="GO:0009007">
    <property type="term" value="F:site-specific DNA-methyltransferase (adenine-specific) activity"/>
    <property type="evidence" value="ECO:0007669"/>
    <property type="project" value="UniProtKB-EC"/>
</dbReference>
<dbReference type="GO" id="GO:0003676">
    <property type="term" value="F:nucleic acid binding"/>
    <property type="evidence" value="ECO:0007669"/>
    <property type="project" value="InterPro"/>
</dbReference>
<accession>A0A2X3BCX1</accession>
<dbReference type="PROSITE" id="PS00092">
    <property type="entry name" value="N6_MTASE"/>
    <property type="match status" value="1"/>
</dbReference>
<dbReference type="Proteomes" id="UP000250166">
    <property type="component" value="Unassembled WGS sequence"/>
</dbReference>
<organism evidence="1 2">
    <name type="scientific">Helicobacter fennelliae</name>
    <dbReference type="NCBI Taxonomy" id="215"/>
    <lineage>
        <taxon>Bacteria</taxon>
        <taxon>Pseudomonadati</taxon>
        <taxon>Campylobacterota</taxon>
        <taxon>Epsilonproteobacteria</taxon>
        <taxon>Campylobacterales</taxon>
        <taxon>Helicobacteraceae</taxon>
        <taxon>Helicobacter</taxon>
    </lineage>
</organism>
<dbReference type="AlphaFoldDB" id="A0A2X3BCX1"/>
<keyword evidence="1" id="KW-0808">Transferase</keyword>
<gene>
    <name evidence="1" type="primary">dpnA</name>
    <name evidence="1" type="ORF">NCTC13102_01932</name>
</gene>
<evidence type="ECO:0000313" key="1">
    <source>
        <dbReference type="EMBL" id="SQB99607.1"/>
    </source>
</evidence>
<proteinExistence type="predicted"/>
<dbReference type="EC" id="2.1.1.72" evidence="1"/>
<dbReference type="EMBL" id="UAWL01000006">
    <property type="protein sequence ID" value="SQB99607.1"/>
    <property type="molecule type" value="Genomic_DNA"/>
</dbReference>
<dbReference type="GO" id="GO:0032259">
    <property type="term" value="P:methylation"/>
    <property type="evidence" value="ECO:0007669"/>
    <property type="project" value="UniProtKB-KW"/>
</dbReference>